<proteinExistence type="inferred from homology"/>
<evidence type="ECO:0000259" key="4">
    <source>
        <dbReference type="Pfam" id="PF08596"/>
    </source>
</evidence>
<feature type="compositionally biased region" description="Polar residues" evidence="3">
    <location>
        <begin position="1012"/>
        <end position="1022"/>
    </location>
</feature>
<keyword evidence="6" id="KW-1185">Reference proteome</keyword>
<dbReference type="CDD" id="cd15873">
    <property type="entry name" value="R-SNARE_STXBP5_6"/>
    <property type="match status" value="1"/>
</dbReference>
<dbReference type="Pfam" id="PF08596">
    <property type="entry name" value="Lgl_C"/>
    <property type="match status" value="1"/>
</dbReference>
<dbReference type="GO" id="GO:0005737">
    <property type="term" value="C:cytoplasm"/>
    <property type="evidence" value="ECO:0007669"/>
    <property type="project" value="TreeGrafter"/>
</dbReference>
<dbReference type="InterPro" id="IPR013905">
    <property type="entry name" value="Lgl_C_dom"/>
</dbReference>
<reference evidence="5" key="1">
    <citation type="journal article" date="2016" name="Nat. Genet.">
        <title>A high-quality carrot genome assembly provides new insights into carotenoid accumulation and asterid genome evolution.</title>
        <authorList>
            <person name="Iorizzo M."/>
            <person name="Ellison S."/>
            <person name="Senalik D."/>
            <person name="Zeng P."/>
            <person name="Satapoomin P."/>
            <person name="Huang J."/>
            <person name="Bowman M."/>
            <person name="Iovene M."/>
            <person name="Sanseverino W."/>
            <person name="Cavagnaro P."/>
            <person name="Yildiz M."/>
            <person name="Macko-Podgorni A."/>
            <person name="Moranska E."/>
            <person name="Grzebelus E."/>
            <person name="Grzebelus D."/>
            <person name="Ashrafi H."/>
            <person name="Zheng Z."/>
            <person name="Cheng S."/>
            <person name="Spooner D."/>
            <person name="Van Deynze A."/>
            <person name="Simon P."/>
        </authorList>
    </citation>
    <scope>NUCLEOTIDE SEQUENCE</scope>
    <source>
        <tissue evidence="5">Leaf</tissue>
    </source>
</reference>
<reference evidence="5" key="2">
    <citation type="submission" date="2022-03" db="EMBL/GenBank/DDBJ databases">
        <title>Draft title - Genomic analysis of global carrot germplasm unveils the trajectory of domestication and the origin of high carotenoid orange carrot.</title>
        <authorList>
            <person name="Iorizzo M."/>
            <person name="Ellison S."/>
            <person name="Senalik D."/>
            <person name="Macko-Podgorni A."/>
            <person name="Grzebelus D."/>
            <person name="Bostan H."/>
            <person name="Rolling W."/>
            <person name="Curaba J."/>
            <person name="Simon P."/>
        </authorList>
    </citation>
    <scope>NUCLEOTIDE SEQUENCE</scope>
    <source>
        <tissue evidence="5">Leaf</tissue>
    </source>
</reference>
<dbReference type="InterPro" id="IPR015943">
    <property type="entry name" value="WD40/YVTN_repeat-like_dom_sf"/>
</dbReference>
<evidence type="ECO:0000256" key="1">
    <source>
        <dbReference type="ARBA" id="ARBA00008070"/>
    </source>
</evidence>
<dbReference type="GO" id="GO:0006893">
    <property type="term" value="P:Golgi to plasma membrane transport"/>
    <property type="evidence" value="ECO:0007669"/>
    <property type="project" value="TreeGrafter"/>
</dbReference>
<dbReference type="EMBL" id="CP093346">
    <property type="protein sequence ID" value="WOG97284.1"/>
    <property type="molecule type" value="Genomic_DNA"/>
</dbReference>
<organism evidence="5 6">
    <name type="scientific">Daucus carota subsp. sativus</name>
    <name type="common">Carrot</name>
    <dbReference type="NCBI Taxonomy" id="79200"/>
    <lineage>
        <taxon>Eukaryota</taxon>
        <taxon>Viridiplantae</taxon>
        <taxon>Streptophyta</taxon>
        <taxon>Embryophyta</taxon>
        <taxon>Tracheophyta</taxon>
        <taxon>Spermatophyta</taxon>
        <taxon>Magnoliopsida</taxon>
        <taxon>eudicotyledons</taxon>
        <taxon>Gunneridae</taxon>
        <taxon>Pentapetalae</taxon>
        <taxon>asterids</taxon>
        <taxon>campanulids</taxon>
        <taxon>Apiales</taxon>
        <taxon>Apiaceae</taxon>
        <taxon>Apioideae</taxon>
        <taxon>Scandiceae</taxon>
        <taxon>Daucinae</taxon>
        <taxon>Daucus</taxon>
        <taxon>Daucus sect. Daucus</taxon>
    </lineage>
</organism>
<dbReference type="GO" id="GO:0006887">
    <property type="term" value="P:exocytosis"/>
    <property type="evidence" value="ECO:0007669"/>
    <property type="project" value="UniProtKB-KW"/>
</dbReference>
<gene>
    <name evidence="5" type="ORF">DCAR_0416624</name>
</gene>
<evidence type="ECO:0000256" key="2">
    <source>
        <dbReference type="ARBA" id="ARBA00022483"/>
    </source>
</evidence>
<dbReference type="InterPro" id="IPR001680">
    <property type="entry name" value="WD40_rpt"/>
</dbReference>
<keyword evidence="2" id="KW-0268">Exocytosis</keyword>
<feature type="compositionally biased region" description="Basic and acidic residues" evidence="3">
    <location>
        <begin position="945"/>
        <end position="961"/>
    </location>
</feature>
<dbReference type="PANTHER" id="PTHR10241">
    <property type="entry name" value="LETHAL 2 GIANT LARVAE PROTEIN"/>
    <property type="match status" value="1"/>
</dbReference>
<dbReference type="GO" id="GO:0045159">
    <property type="term" value="F:myosin II binding"/>
    <property type="evidence" value="ECO:0007669"/>
    <property type="project" value="TreeGrafter"/>
</dbReference>
<dbReference type="GO" id="GO:0019905">
    <property type="term" value="F:syntaxin binding"/>
    <property type="evidence" value="ECO:0007669"/>
    <property type="project" value="TreeGrafter"/>
</dbReference>
<name>A0AAF0WXA2_DAUCS</name>
<dbReference type="PANTHER" id="PTHR10241:SF27">
    <property type="entry name" value="TRANSDUCIN_WD40 REPEAT-LIKE SUPERFAMILY PROTEIN"/>
    <property type="match status" value="1"/>
</dbReference>
<accession>A0AAF0WXA2</accession>
<dbReference type="GO" id="GO:0005886">
    <property type="term" value="C:plasma membrane"/>
    <property type="evidence" value="ECO:0007669"/>
    <property type="project" value="TreeGrafter"/>
</dbReference>
<feature type="compositionally biased region" description="Basic and acidic residues" evidence="3">
    <location>
        <begin position="1027"/>
        <end position="1036"/>
    </location>
</feature>
<dbReference type="GO" id="GO:0005096">
    <property type="term" value="F:GTPase activator activity"/>
    <property type="evidence" value="ECO:0007669"/>
    <property type="project" value="TreeGrafter"/>
</dbReference>
<feature type="domain" description="Lethal giant larvae (Lgl)-like C-terminal" evidence="4">
    <location>
        <begin position="687"/>
        <end position="826"/>
    </location>
</feature>
<protein>
    <recommendedName>
        <fullName evidence="4">Lethal giant larvae (Lgl)-like C-terminal domain-containing protein</fullName>
    </recommendedName>
</protein>
<dbReference type="InterPro" id="IPR036322">
    <property type="entry name" value="WD40_repeat_dom_sf"/>
</dbReference>
<dbReference type="SUPFAM" id="SSF50978">
    <property type="entry name" value="WD40 repeat-like"/>
    <property type="match status" value="2"/>
</dbReference>
<evidence type="ECO:0000313" key="5">
    <source>
        <dbReference type="EMBL" id="WOG97284.1"/>
    </source>
</evidence>
<evidence type="ECO:0000256" key="3">
    <source>
        <dbReference type="SAM" id="MobiDB-lite"/>
    </source>
</evidence>
<dbReference type="Proteomes" id="UP000077755">
    <property type="component" value="Chromosome 4"/>
</dbReference>
<sequence length="1036" mass="114502">MFVKKLVEKASLKKPGGNSDTLKTEDVNPRVVFHYGIPSGCFLLAYDSTQKILAISTKDGRIKLFGNGHSQTLLESSESVPSKFLQVWNIDRKILTCVHIFKEEVTSISVSPHTEYMYIGDSAGNISVCKLDKESCKLVQMEYRIPFSASHGNSSDVADDNAVMYIMPQPTAETKRVVIIYRDGFITLWDLHCSKAIFTSGGALLQPVNHETKKVSAACWACPIGSKLVTGYSNGDIFIWRVPSALNFDRDLELCSKQNSPIHKLNLGYKLDKIPIASIKWVIPDGKSSRLYVLGSSDFLSANSLQVVLLDEHIDSRTTKFGLHPPEPCVDMEIMSTITIQSKNNQDCLLLIGKSGRAYVYDDNVIEKYLFQCQSRSPPSLPKDIRVRLSFADPTITVAKFISDNQYMSGTTNEDYLMLSKHIPALFAYDTRQKDGANSKTANFSRFSDLKHMYITGHANGAICFWDVSCPLFSPIFTINQQNEDDSSLIGVPVTALYFSINSRLLISGDQSGMVRIFKFKPEPFLAESSFMSLQGSSRKGNNHIMRSVQLLKVNGGVLSFNMSQDLKQVAVGSAKGYVSVIDLEGPSLLYEKHIASELSTDVISLQFATCSLHGFEKNILAVATNDSSILALESDSGKALSSGNIRPKKPSRALFMQILDGQETSGNEGQNLSRGSYVDDGMQKQCLLMCSEKAVYIYSLVHLVQGIKKVYYKKKFQSSACCWASTMYTPNANLVLMFTDGKTQIRSLPELSLVKETFIRGLIPPASKPNSSSDSSICSSQSGEIIVVNGDQEAFLISVLLQKEIYRHLDSIGQVYNKDLVIAERLDPETASHKEKKKGIFSSVLKDMKGVKETHGATLEAEDAEGAEALSTIFTVDNFPLDVENNNNQITDDTDEVELLDIDDIDLEDPGHKPKGNSMMSALNKKKLASKFQLLKGKLKQMKGKNEKVVGKEEPQEEKTGATGAGTVDQIKKKYGYTLSAEPSAAKMAQNKLGENIRKLQGINIKTTEMQDNARSFSSMANELLRSAEHDRRSS</sequence>
<feature type="region of interest" description="Disordered" evidence="3">
    <location>
        <begin position="1012"/>
        <end position="1036"/>
    </location>
</feature>
<feature type="region of interest" description="Disordered" evidence="3">
    <location>
        <begin position="944"/>
        <end position="966"/>
    </location>
</feature>
<evidence type="ECO:0000313" key="6">
    <source>
        <dbReference type="Proteomes" id="UP000077755"/>
    </source>
</evidence>
<dbReference type="Gene3D" id="2.130.10.10">
    <property type="entry name" value="YVTN repeat-like/Quinoprotein amine dehydrogenase"/>
    <property type="match status" value="3"/>
</dbReference>
<dbReference type="SMART" id="SM00320">
    <property type="entry name" value="WD40"/>
    <property type="match status" value="6"/>
</dbReference>
<dbReference type="AlphaFoldDB" id="A0AAF0WXA2"/>
<comment type="similarity">
    <text evidence="1">Belongs to the WD repeat L(2)GL family.</text>
</comment>